<evidence type="ECO:0000259" key="1">
    <source>
        <dbReference type="Pfam" id="PF01609"/>
    </source>
</evidence>
<dbReference type="GO" id="GO:0004803">
    <property type="term" value="F:transposase activity"/>
    <property type="evidence" value="ECO:0007669"/>
    <property type="project" value="InterPro"/>
</dbReference>
<protein>
    <submittedName>
        <fullName evidence="3">Mobile element protein</fullName>
    </submittedName>
</protein>
<proteinExistence type="predicted"/>
<evidence type="ECO:0000313" key="3">
    <source>
        <dbReference type="EMBL" id="VAW73846.1"/>
    </source>
</evidence>
<dbReference type="PANTHER" id="PTHR33803:SF3">
    <property type="entry name" value="BLL1974 PROTEIN"/>
    <property type="match status" value="1"/>
</dbReference>
<sequence>MKPKEPVKTNQHDMFRSRLDQIIDMSHEKVVLTGAIDWQFLSDKCGQNYADRAGHPPLSTRLMAGLHILKYADNLSDEELCARWVENPYYQFFCGEEFFCHELPFDRSSMTRWRQRMGEDQIEALLAESLNVAVKLGAAKPSDFTRVIVDTTVAEKNVAFPTDAKLMNKARVRLVKMARKHGLKLRQSYSRVGKHALIMQQRYAHAKQFKRARRQLKRLKTWLGRTIRDIGRQIKGNDVLEDIFRAELWKANRVRTQRPRDDIPKKIYSLHAPEVECIGKGKAHKPYEFGVKASIATTLNRCKGGQFAVHAKALPGRPYDGHTLEKILPQIEALTGGALKRILADAGYRGHNALLEHKFKVFTTGQKRRMTPAIKRKMRRRAAVEPVIGHIKNEHRMDRNYLAHKHGDAINPILAAAGYNFRLILKWIRLLWLKIWIIWMVSQSAKIA</sequence>
<feature type="domain" description="Transposase IS4-like" evidence="1">
    <location>
        <begin position="282"/>
        <end position="402"/>
    </location>
</feature>
<dbReference type="Pfam" id="PF05598">
    <property type="entry name" value="DUF772"/>
    <property type="match status" value="1"/>
</dbReference>
<reference evidence="3" key="1">
    <citation type="submission" date="2018-06" db="EMBL/GenBank/DDBJ databases">
        <authorList>
            <person name="Zhirakovskaya E."/>
        </authorList>
    </citation>
    <scope>NUCLEOTIDE SEQUENCE</scope>
</reference>
<organism evidence="3">
    <name type="scientific">hydrothermal vent metagenome</name>
    <dbReference type="NCBI Taxonomy" id="652676"/>
    <lineage>
        <taxon>unclassified sequences</taxon>
        <taxon>metagenomes</taxon>
        <taxon>ecological metagenomes</taxon>
    </lineage>
</organism>
<dbReference type="EMBL" id="UOFN01000025">
    <property type="protein sequence ID" value="VAW73846.1"/>
    <property type="molecule type" value="Genomic_DNA"/>
</dbReference>
<name>A0A3B0YZK1_9ZZZZ</name>
<dbReference type="PANTHER" id="PTHR33803">
    <property type="entry name" value="IS1478 TRANSPOSASE"/>
    <property type="match status" value="1"/>
</dbReference>
<evidence type="ECO:0000259" key="2">
    <source>
        <dbReference type="Pfam" id="PF05598"/>
    </source>
</evidence>
<gene>
    <name evidence="3" type="ORF">MNBD_GAMMA15-2320</name>
</gene>
<dbReference type="InterPro" id="IPR008490">
    <property type="entry name" value="Transposase_InsH_N"/>
</dbReference>
<dbReference type="InterPro" id="IPR047710">
    <property type="entry name" value="Transpos_IS5-like"/>
</dbReference>
<dbReference type="GO" id="GO:0006313">
    <property type="term" value="P:DNA transposition"/>
    <property type="evidence" value="ECO:0007669"/>
    <property type="project" value="InterPro"/>
</dbReference>
<dbReference type="InterPro" id="IPR002559">
    <property type="entry name" value="Transposase_11"/>
</dbReference>
<dbReference type="GO" id="GO:0003677">
    <property type="term" value="F:DNA binding"/>
    <property type="evidence" value="ECO:0007669"/>
    <property type="project" value="InterPro"/>
</dbReference>
<dbReference type="Pfam" id="PF01609">
    <property type="entry name" value="DDE_Tnp_1"/>
    <property type="match status" value="1"/>
</dbReference>
<feature type="domain" description="Transposase InsH N-terminal" evidence="2">
    <location>
        <begin position="18"/>
        <end position="116"/>
    </location>
</feature>
<dbReference type="AlphaFoldDB" id="A0A3B0YZK1"/>
<dbReference type="NCBIfam" id="NF033578">
    <property type="entry name" value="transpos_IS5_1"/>
    <property type="match status" value="1"/>
</dbReference>
<accession>A0A3B0YZK1</accession>